<reference key="1">
    <citation type="journal article" date="1996" name="J. Biol. Chem.">
        <title>Interaction of Shc with adaptor protein adaptins.</title>
        <authorList>
            <person name="Okabayashi Y."/>
            <person name="Sugimoto Y."/>
            <person name="Totty N.F."/>
            <person name="Hsuan J."/>
            <person name="Kido Y."/>
            <person name="Sakaguchi K."/>
            <person name="Gout I."/>
            <person name="Waterfield M.D."/>
            <person name="Kasuga M."/>
        </authorList>
    </citation>
    <scope>PROTEIN SEQUENCE</scope>
</reference>
<dbReference type="Gene3D" id="2.60.40.1230">
    <property type="match status" value="1"/>
</dbReference>
<dbReference type="AlphaFoldDB" id="Q9TS61"/>
<dbReference type="SUPFAM" id="SSF49348">
    <property type="entry name" value="Clathrin adaptor appendage domain"/>
    <property type="match status" value="1"/>
</dbReference>
<protein>
    <submittedName>
        <fullName>115 kDa alpha A-adaptin</fullName>
    </submittedName>
</protein>
<evidence type="ECO:0000259" key="5">
    <source>
        <dbReference type="Pfam" id="PF02883"/>
    </source>
</evidence>
<name>Q9TS61_BOVIN</name>
<keyword evidence="2" id="KW-0813">Transport</keyword>
<dbReference type="InterPro" id="IPR003164">
    <property type="entry name" value="Clathrin_a-adaptin_app_sub_C"/>
</dbReference>
<evidence type="ECO:0000256" key="3">
    <source>
        <dbReference type="ARBA" id="ARBA00022927"/>
    </source>
</evidence>
<evidence type="ECO:0000259" key="4">
    <source>
        <dbReference type="Pfam" id="PF02296"/>
    </source>
</evidence>
<dbReference type="InterPro" id="IPR013041">
    <property type="entry name" value="Clathrin_app_Ig-like_sf"/>
</dbReference>
<dbReference type="GO" id="GO:0016192">
    <property type="term" value="P:vesicle-mediated transport"/>
    <property type="evidence" value="ECO:0007669"/>
    <property type="project" value="InterPro"/>
</dbReference>
<evidence type="ECO:0000256" key="2">
    <source>
        <dbReference type="ARBA" id="ARBA00022448"/>
    </source>
</evidence>
<dbReference type="GO" id="GO:0030131">
    <property type="term" value="C:clathrin adaptor complex"/>
    <property type="evidence" value="ECO:0007669"/>
    <property type="project" value="InterPro"/>
</dbReference>
<comment type="subcellular location">
    <subcellularLocation>
        <location evidence="1">Endomembrane system</location>
        <topology evidence="1">Peripheral membrane protein</topology>
    </subcellularLocation>
</comment>
<dbReference type="InterPro" id="IPR008152">
    <property type="entry name" value="Clathrin_a/b/g-adaptin_app_Ig"/>
</dbReference>
<dbReference type="GO" id="GO:0012505">
    <property type="term" value="C:endomembrane system"/>
    <property type="evidence" value="ECO:0007669"/>
    <property type="project" value="UniProtKB-SubCell"/>
</dbReference>
<keyword evidence="3" id="KW-0653">Protein transport</keyword>
<organism>
    <name type="scientific">Bos taurus</name>
    <name type="common">Bovine</name>
    <dbReference type="NCBI Taxonomy" id="9913"/>
    <lineage>
        <taxon>Eukaryota</taxon>
        <taxon>Metazoa</taxon>
        <taxon>Chordata</taxon>
        <taxon>Craniata</taxon>
        <taxon>Vertebrata</taxon>
        <taxon>Euteleostomi</taxon>
        <taxon>Mammalia</taxon>
        <taxon>Eutheria</taxon>
        <taxon>Laurasiatheria</taxon>
        <taxon>Artiodactyla</taxon>
        <taxon>Ruminantia</taxon>
        <taxon>Pecora</taxon>
        <taxon>Bovidae</taxon>
        <taxon>Bovinae</taxon>
        <taxon>Bos</taxon>
    </lineage>
</organism>
<proteinExistence type="predicted"/>
<evidence type="ECO:0000256" key="1">
    <source>
        <dbReference type="ARBA" id="ARBA00004184"/>
    </source>
</evidence>
<dbReference type="GO" id="GO:0006886">
    <property type="term" value="P:intracellular protein transport"/>
    <property type="evidence" value="ECO:0007669"/>
    <property type="project" value="InterPro"/>
</dbReference>
<dbReference type="Pfam" id="PF02296">
    <property type="entry name" value="Alpha_adaptin_C"/>
    <property type="match status" value="1"/>
</dbReference>
<feature type="domain" description="Clathrin adaptor alpha/beta/gamma-adaptin appendage Ig-like subdomain" evidence="5">
    <location>
        <begin position="1"/>
        <end position="37"/>
    </location>
</feature>
<feature type="domain" description="Clathrin adaptor alpha-adaptin appendage C-terminal subdomain" evidence="4">
    <location>
        <begin position="39"/>
        <end position="62"/>
    </location>
</feature>
<accession>Q9TS61</accession>
<sequence>KSEFRQNLGRMYLFYGNKTSVQFQNFSPTVVHPGDLKYLQVGCLLRLEPNAQAQMYRLTLRTK</sequence>
<dbReference type="Pfam" id="PF02883">
    <property type="entry name" value="Alpha_adaptinC2"/>
    <property type="match status" value="1"/>
</dbReference>